<evidence type="ECO:0000313" key="1">
    <source>
        <dbReference type="EMBL" id="CAB4367669.1"/>
    </source>
</evidence>
<gene>
    <name evidence="1" type="ORF">UFOPK4179_00457</name>
</gene>
<name>A0A6J6AFT4_9ZZZZ</name>
<protein>
    <submittedName>
        <fullName evidence="1">Unannotated protein</fullName>
    </submittedName>
</protein>
<dbReference type="EMBL" id="CAETWZ010000028">
    <property type="protein sequence ID" value="CAB4367669.1"/>
    <property type="molecule type" value="Genomic_DNA"/>
</dbReference>
<proteinExistence type="predicted"/>
<accession>A0A6J6AFT4</accession>
<organism evidence="1">
    <name type="scientific">freshwater metagenome</name>
    <dbReference type="NCBI Taxonomy" id="449393"/>
    <lineage>
        <taxon>unclassified sequences</taxon>
        <taxon>metagenomes</taxon>
        <taxon>ecological metagenomes</taxon>
    </lineage>
</organism>
<sequence length="201" mass="20733">MVEPACTTTVDVPSIDTSTTGCDNTMDCAPIAETAVASSGAVTSSAKSTVILSKFSTSVFNAARPPVANESASRCGGSVFATSAEAPTGTDTMVPPFPSGAIARSAIVATSLRELRTANISTAVAGISNVATLSTLFPPDACNNELVPMNKPLGKATTDKLVVTTAAIIRLRRRAGIAVIVDLRTNHCHEQWLPHCSKSRS</sequence>
<reference evidence="1" key="1">
    <citation type="submission" date="2020-05" db="EMBL/GenBank/DDBJ databases">
        <authorList>
            <person name="Chiriac C."/>
            <person name="Salcher M."/>
            <person name="Ghai R."/>
            <person name="Kavagutti S V."/>
        </authorList>
    </citation>
    <scope>NUCLEOTIDE SEQUENCE</scope>
</reference>
<dbReference type="AlphaFoldDB" id="A0A6J6AFT4"/>